<dbReference type="EMBL" id="LZYO01000218">
    <property type="protein sequence ID" value="ODH25706.1"/>
    <property type="molecule type" value="Genomic_DNA"/>
</dbReference>
<evidence type="ECO:0000256" key="2">
    <source>
        <dbReference type="ARBA" id="ARBA00006325"/>
    </source>
</evidence>
<protein>
    <submittedName>
        <fullName evidence="6">Uncharacterized protein</fullName>
    </submittedName>
</protein>
<evidence type="ECO:0000313" key="6">
    <source>
        <dbReference type="EMBL" id="ODH25706.1"/>
    </source>
</evidence>
<sequence length="142" mass="15962">MHSAFQTVPLDYQTPPFPSLYISAGLYHQGAKYLYYTGDIWRFTLFWTLLFYIGIHLFTSLCAAVMQWRSWKLIWAAPLVYILVAALEALLAGSVVGLILGAVYEAGNYHMSTWIPFSWAATNTLVLILSSFSVRGGLWLGT</sequence>
<dbReference type="AlphaFoldDB" id="A0A1D2JB68"/>
<gene>
    <name evidence="6" type="ORF">ACO22_05133</name>
</gene>
<reference evidence="6 7" key="1">
    <citation type="submission" date="2016-06" db="EMBL/GenBank/DDBJ databases">
        <authorList>
            <person name="Kjaerup R.B."/>
            <person name="Dalgaard T.S."/>
            <person name="Juul-Madsen H.R."/>
        </authorList>
    </citation>
    <scope>NUCLEOTIDE SEQUENCE [LARGE SCALE GENOMIC DNA]</scope>
    <source>
        <strain evidence="6 7">Pb300</strain>
    </source>
</reference>
<evidence type="ECO:0000256" key="3">
    <source>
        <dbReference type="ARBA" id="ARBA00022692"/>
    </source>
</evidence>
<dbReference type="VEuPathDB" id="FungiDB:PADG_05220"/>
<dbReference type="GO" id="GO:0016020">
    <property type="term" value="C:membrane"/>
    <property type="evidence" value="ECO:0007669"/>
    <property type="project" value="UniProtKB-SubCell"/>
</dbReference>
<organism evidence="6 7">
    <name type="scientific">Paracoccidioides brasiliensis</name>
    <dbReference type="NCBI Taxonomy" id="121759"/>
    <lineage>
        <taxon>Eukaryota</taxon>
        <taxon>Fungi</taxon>
        <taxon>Dikarya</taxon>
        <taxon>Ascomycota</taxon>
        <taxon>Pezizomycotina</taxon>
        <taxon>Eurotiomycetes</taxon>
        <taxon>Eurotiomycetidae</taxon>
        <taxon>Onygenales</taxon>
        <taxon>Ajellomycetaceae</taxon>
        <taxon>Paracoccidioides</taxon>
    </lineage>
</organism>
<dbReference type="PANTHER" id="PTHR22779">
    <property type="entry name" value="SD17342P"/>
    <property type="match status" value="1"/>
</dbReference>
<comment type="subcellular location">
    <subcellularLocation>
        <location evidence="1">Membrane</location>
        <topology evidence="1">Multi-pass membrane protein</topology>
    </subcellularLocation>
</comment>
<evidence type="ECO:0000256" key="5">
    <source>
        <dbReference type="ARBA" id="ARBA00023136"/>
    </source>
</evidence>
<comment type="similarity">
    <text evidence="2">Belongs to the TMEM170 family.</text>
</comment>
<dbReference type="OMA" id="FPMQGGL"/>
<keyword evidence="5" id="KW-0472">Membrane</keyword>
<comment type="caution">
    <text evidence="6">The sequence shown here is derived from an EMBL/GenBank/DDBJ whole genome shotgun (WGS) entry which is preliminary data.</text>
</comment>
<name>A0A1D2JB68_PARBR</name>
<proteinExistence type="inferred from homology"/>
<evidence type="ECO:0000256" key="1">
    <source>
        <dbReference type="ARBA" id="ARBA00004141"/>
    </source>
</evidence>
<dbReference type="OrthoDB" id="2131401at2759"/>
<dbReference type="Pfam" id="PF10190">
    <property type="entry name" value="Tmemb_170"/>
    <property type="match status" value="1"/>
</dbReference>
<evidence type="ECO:0000256" key="4">
    <source>
        <dbReference type="ARBA" id="ARBA00022989"/>
    </source>
</evidence>
<accession>A0A1D2JB68</accession>
<evidence type="ECO:0000313" key="7">
    <source>
        <dbReference type="Proteomes" id="UP000242814"/>
    </source>
</evidence>
<keyword evidence="3" id="KW-0812">Transmembrane</keyword>
<dbReference type="PANTHER" id="PTHR22779:SF6">
    <property type="entry name" value="SD17342P"/>
    <property type="match status" value="1"/>
</dbReference>
<dbReference type="InterPro" id="IPR019334">
    <property type="entry name" value="TMEM170A/B/YPR153W-like"/>
</dbReference>
<dbReference type="VEuPathDB" id="FungiDB:PABG_07255"/>
<dbReference type="Proteomes" id="UP000242814">
    <property type="component" value="Unassembled WGS sequence"/>
</dbReference>
<keyword evidence="4" id="KW-1133">Transmembrane helix</keyword>